<dbReference type="HOGENOM" id="CLU_1336538_0_0_3"/>
<evidence type="ECO:0000313" key="1">
    <source>
        <dbReference type="EMBL" id="ABM76957.1"/>
    </source>
</evidence>
<sequence>MTDSAIDFKVISPDRHSAGSESIVLPETLTEGLNDVQISIMRDTVHAVNINSRIAAELVRSTAAELHRLKCVLKKQQQWTRFRESGVIPMTAGQIRDLTSAWESWLKNTDVTDQELVGTSMRTLAAIGKADPGTRKDAVGKMKRGEKVTEKEVSDKAIEELVKGNKEWEITTSMKRTDLMKVCTALRDENKKLKVKIKEMQTVTI</sequence>
<gene>
    <name evidence="1" type="ordered locus">P9303_02021</name>
</gene>
<dbReference type="BioCyc" id="PMAR59922:G1G80-196-MONOMER"/>
<organism evidence="1 2">
    <name type="scientific">Prochlorococcus marinus (strain MIT 9303)</name>
    <dbReference type="NCBI Taxonomy" id="59922"/>
    <lineage>
        <taxon>Bacteria</taxon>
        <taxon>Bacillati</taxon>
        <taxon>Cyanobacteriota</taxon>
        <taxon>Cyanophyceae</taxon>
        <taxon>Synechococcales</taxon>
        <taxon>Prochlorococcaceae</taxon>
        <taxon>Prochlorococcus</taxon>
    </lineage>
</organism>
<name>A2C647_PROM3</name>
<dbReference type="EMBL" id="CP000554">
    <property type="protein sequence ID" value="ABM76957.1"/>
    <property type="molecule type" value="Genomic_DNA"/>
</dbReference>
<dbReference type="KEGG" id="pmf:P9303_02021"/>
<dbReference type="Proteomes" id="UP000002274">
    <property type="component" value="Chromosome"/>
</dbReference>
<dbReference type="RefSeq" id="WP_011824886.1">
    <property type="nucleotide sequence ID" value="NC_008820.1"/>
</dbReference>
<dbReference type="AlphaFoldDB" id="A2C647"/>
<proteinExistence type="predicted"/>
<evidence type="ECO:0000313" key="2">
    <source>
        <dbReference type="Proteomes" id="UP000002274"/>
    </source>
</evidence>
<reference evidence="1 2" key="1">
    <citation type="journal article" date="2007" name="PLoS Genet.">
        <title>Patterns and implications of gene gain and loss in the evolution of Prochlorococcus.</title>
        <authorList>
            <person name="Kettler G.C."/>
            <person name="Martiny A.C."/>
            <person name="Huang K."/>
            <person name="Zucker J."/>
            <person name="Coleman M.L."/>
            <person name="Rodrigue S."/>
            <person name="Chen F."/>
            <person name="Lapidus A."/>
            <person name="Ferriera S."/>
            <person name="Johnson J."/>
            <person name="Steglich C."/>
            <person name="Church G.M."/>
            <person name="Richardson P."/>
            <person name="Chisholm S.W."/>
        </authorList>
    </citation>
    <scope>NUCLEOTIDE SEQUENCE [LARGE SCALE GENOMIC DNA]</scope>
    <source>
        <strain evidence="1 2">MIT 9303</strain>
    </source>
</reference>
<accession>A2C647</accession>
<protein>
    <submittedName>
        <fullName evidence="1">Possible Bacterial regulatory proteins, crp family</fullName>
    </submittedName>
</protein>